<dbReference type="Gene3D" id="3.40.50.150">
    <property type="entry name" value="Vaccinia Virus protein VP39"/>
    <property type="match status" value="1"/>
</dbReference>
<dbReference type="PANTHER" id="PTHR20974">
    <property type="entry name" value="UPF0585 PROTEIN CG18661"/>
    <property type="match status" value="1"/>
</dbReference>
<dbReference type="Proteomes" id="UP000321272">
    <property type="component" value="Chromosome"/>
</dbReference>
<dbReference type="Pfam" id="PF06080">
    <property type="entry name" value="DUF938"/>
    <property type="match status" value="1"/>
</dbReference>
<dbReference type="RefSeq" id="WP_147184360.1">
    <property type="nucleotide sequence ID" value="NZ_CP042382.1"/>
</dbReference>
<protein>
    <submittedName>
        <fullName evidence="1">DUF938 domain-containing protein</fullName>
    </submittedName>
</protein>
<accession>A0A5B8SWZ0</accession>
<dbReference type="EMBL" id="CP042382">
    <property type="protein sequence ID" value="QEA39308.1"/>
    <property type="molecule type" value="Genomic_DNA"/>
</dbReference>
<dbReference type="KEGG" id="paur:FGL86_09630"/>
<organism evidence="1 2">
    <name type="scientific">Pistricoccus aurantiacus</name>
    <dbReference type="NCBI Taxonomy" id="1883414"/>
    <lineage>
        <taxon>Bacteria</taxon>
        <taxon>Pseudomonadati</taxon>
        <taxon>Pseudomonadota</taxon>
        <taxon>Gammaproteobacteria</taxon>
        <taxon>Oceanospirillales</taxon>
        <taxon>Halomonadaceae</taxon>
        <taxon>Pistricoccus</taxon>
    </lineage>
</organism>
<proteinExistence type="predicted"/>
<dbReference type="InterPro" id="IPR029063">
    <property type="entry name" value="SAM-dependent_MTases_sf"/>
</dbReference>
<dbReference type="AlphaFoldDB" id="A0A5B8SWZ0"/>
<dbReference type="PANTHER" id="PTHR20974:SF0">
    <property type="entry name" value="UPF0585 PROTEIN CG18661"/>
    <property type="match status" value="1"/>
</dbReference>
<dbReference type="OrthoDB" id="5563826at2"/>
<evidence type="ECO:0000313" key="2">
    <source>
        <dbReference type="Proteomes" id="UP000321272"/>
    </source>
</evidence>
<name>A0A5B8SWZ0_9GAMM</name>
<sequence length="209" mass="23234">MNTSERRLTSPAAARNREPILEVLREVLPPRGVVLEIASGSGEHALHFAKAMPTLHWQPSDTSGSALNSIAAWRETLFHADAPVNLREPIALDARLRPWPVEDFVALVCINLIHIAPWEVAKALFQEAGARLPEGGVFYLYGPFRRDGQHTSESNAAFDASLREQNPRWGVRDLEEVIELAAKHGLALERLVEMPANNLSVVFKRELPV</sequence>
<evidence type="ECO:0000313" key="1">
    <source>
        <dbReference type="EMBL" id="QEA39308.1"/>
    </source>
</evidence>
<dbReference type="SUPFAM" id="SSF53335">
    <property type="entry name" value="S-adenosyl-L-methionine-dependent methyltransferases"/>
    <property type="match status" value="1"/>
</dbReference>
<reference evidence="1 2" key="1">
    <citation type="submission" date="2019-06" db="EMBL/GenBank/DDBJ databases">
        <title>Genome analyses of bacteria isolated from kimchi.</title>
        <authorList>
            <person name="Lee S."/>
            <person name="Ahn S."/>
            <person name="Roh S."/>
        </authorList>
    </citation>
    <scope>NUCLEOTIDE SEQUENCE [LARGE SCALE GENOMIC DNA]</scope>
    <source>
        <strain evidence="1 2">CBA4606</strain>
    </source>
</reference>
<gene>
    <name evidence="1" type="ORF">FGL86_09630</name>
</gene>
<keyword evidence="2" id="KW-1185">Reference proteome</keyword>
<dbReference type="InterPro" id="IPR010342">
    <property type="entry name" value="DUF938"/>
</dbReference>